<organism evidence="3 4">
    <name type="scientific">Amycolatopsis viridis</name>
    <dbReference type="NCBI Taxonomy" id="185678"/>
    <lineage>
        <taxon>Bacteria</taxon>
        <taxon>Bacillati</taxon>
        <taxon>Actinomycetota</taxon>
        <taxon>Actinomycetes</taxon>
        <taxon>Pseudonocardiales</taxon>
        <taxon>Pseudonocardiaceae</taxon>
        <taxon>Amycolatopsis</taxon>
    </lineage>
</organism>
<dbReference type="RefSeq" id="WP_167114272.1">
    <property type="nucleotide sequence ID" value="NZ_JAANOU010000001.1"/>
</dbReference>
<dbReference type="InterPro" id="IPR011330">
    <property type="entry name" value="Glyco_hydro/deAcase_b/a-brl"/>
</dbReference>
<dbReference type="EMBL" id="JAANOU010000001">
    <property type="protein sequence ID" value="NIH80287.1"/>
    <property type="molecule type" value="Genomic_DNA"/>
</dbReference>
<dbReference type="Proteomes" id="UP000754495">
    <property type="component" value="Unassembled WGS sequence"/>
</dbReference>
<dbReference type="CDD" id="cd10917">
    <property type="entry name" value="CE4_NodB_like_6s_7s"/>
    <property type="match status" value="1"/>
</dbReference>
<gene>
    <name evidence="3" type="ORF">FHX46_002817</name>
</gene>
<comment type="caution">
    <text evidence="3">The sequence shown here is derived from an EMBL/GenBank/DDBJ whole genome shotgun (WGS) entry which is preliminary data.</text>
</comment>
<dbReference type="Pfam" id="PF01522">
    <property type="entry name" value="Polysacc_deac_1"/>
    <property type="match status" value="1"/>
</dbReference>
<feature type="compositionally biased region" description="Low complexity" evidence="1">
    <location>
        <begin position="34"/>
        <end position="44"/>
    </location>
</feature>
<dbReference type="InterPro" id="IPR006311">
    <property type="entry name" value="TAT_signal"/>
</dbReference>
<evidence type="ECO:0000313" key="3">
    <source>
        <dbReference type="EMBL" id="NIH80287.1"/>
    </source>
</evidence>
<evidence type="ECO:0000313" key="4">
    <source>
        <dbReference type="Proteomes" id="UP000754495"/>
    </source>
</evidence>
<dbReference type="InterPro" id="IPR002509">
    <property type="entry name" value="NODB_dom"/>
</dbReference>
<dbReference type="PANTHER" id="PTHR10587">
    <property type="entry name" value="GLYCOSYL TRANSFERASE-RELATED"/>
    <property type="match status" value="1"/>
</dbReference>
<dbReference type="PROSITE" id="PS51257">
    <property type="entry name" value="PROKAR_LIPOPROTEIN"/>
    <property type="match status" value="1"/>
</dbReference>
<feature type="domain" description="NodB homology" evidence="2">
    <location>
        <begin position="76"/>
        <end position="259"/>
    </location>
</feature>
<feature type="region of interest" description="Disordered" evidence="1">
    <location>
        <begin position="28"/>
        <end position="73"/>
    </location>
</feature>
<name>A0ABX0SWJ4_9PSEU</name>
<dbReference type="InterPro" id="IPR050248">
    <property type="entry name" value="Polysacc_deacetylase_ArnD"/>
</dbReference>
<keyword evidence="4" id="KW-1185">Reference proteome</keyword>
<dbReference type="Gene3D" id="3.20.20.370">
    <property type="entry name" value="Glycoside hydrolase/deacetylase"/>
    <property type="match status" value="1"/>
</dbReference>
<dbReference type="PROSITE" id="PS51318">
    <property type="entry name" value="TAT"/>
    <property type="match status" value="1"/>
</dbReference>
<evidence type="ECO:0000259" key="2">
    <source>
        <dbReference type="PROSITE" id="PS51677"/>
    </source>
</evidence>
<dbReference type="SUPFAM" id="SSF88713">
    <property type="entry name" value="Glycoside hydrolase/deacetylase"/>
    <property type="match status" value="1"/>
</dbReference>
<sequence length="270" mass="29148">MRAPRNPVERRAFFGLLALGAAVAVTGCADDRPGTAPSPTATTSPGPPSGSDPDVPADTGADGPTRVLSKGPAGSNQIALTVDDGYSNEVVAGYVAFAHRTGIHLTFSPNGLYAHAWAPHAATLTPLIEAGQVQIINHTYNHHDLRPMTDAQIRAELERNDEWVSTTFGTRTTPYYRPPFGFHNPHVDGVAAELGYRNTVMWNGSYGDSKLVTPDYLMSQARRYLQPGTILLGHANHPTVLGLLDQIADLVRQRNLTPVTLREMFPPAEH</sequence>
<accession>A0ABX0SWJ4</accession>
<evidence type="ECO:0000256" key="1">
    <source>
        <dbReference type="SAM" id="MobiDB-lite"/>
    </source>
</evidence>
<proteinExistence type="predicted"/>
<protein>
    <submittedName>
        <fullName evidence="3">Peptidoglycan/xylan/chitin deacetylase (PgdA/CDA1 family)</fullName>
    </submittedName>
</protein>
<reference evidence="3 4" key="1">
    <citation type="submission" date="2020-03" db="EMBL/GenBank/DDBJ databases">
        <title>Sequencing the genomes of 1000 actinobacteria strains.</title>
        <authorList>
            <person name="Klenk H.-P."/>
        </authorList>
    </citation>
    <scope>NUCLEOTIDE SEQUENCE [LARGE SCALE GENOMIC DNA]</scope>
    <source>
        <strain evidence="3 4">DSM 45668</strain>
    </source>
</reference>
<dbReference type="PROSITE" id="PS51677">
    <property type="entry name" value="NODB"/>
    <property type="match status" value="1"/>
</dbReference>